<feature type="compositionally biased region" description="Low complexity" evidence="8">
    <location>
        <begin position="535"/>
        <end position="571"/>
    </location>
</feature>
<feature type="compositionally biased region" description="Low complexity" evidence="8">
    <location>
        <begin position="205"/>
        <end position="223"/>
    </location>
</feature>
<reference evidence="10 11" key="1">
    <citation type="submission" date="2020-05" db="EMBL/GenBank/DDBJ databases">
        <authorList>
            <person name="Casaregola S."/>
            <person name="Devillers H."/>
            <person name="Grondin C."/>
        </authorList>
    </citation>
    <scope>NUCLEOTIDE SEQUENCE [LARGE SCALE GENOMIC DNA]</scope>
    <source>
        <strain evidence="10 11">CLIB 1767</strain>
    </source>
</reference>
<evidence type="ECO:0000256" key="4">
    <source>
        <dbReference type="ARBA" id="ARBA00022884"/>
    </source>
</evidence>
<dbReference type="RefSeq" id="XP_041404869.1">
    <property type="nucleotide sequence ID" value="XM_041548935.1"/>
</dbReference>
<dbReference type="Pfam" id="PF00076">
    <property type="entry name" value="RRM_1"/>
    <property type="match status" value="1"/>
</dbReference>
<feature type="compositionally biased region" description="Low complexity" evidence="8">
    <location>
        <begin position="719"/>
        <end position="729"/>
    </location>
</feature>
<dbReference type="SMART" id="SM00360">
    <property type="entry name" value="RRM"/>
    <property type="match status" value="1"/>
</dbReference>
<dbReference type="InterPro" id="IPR012677">
    <property type="entry name" value="Nucleotide-bd_a/b_plait_sf"/>
</dbReference>
<keyword evidence="11" id="KW-1185">Reference proteome</keyword>
<evidence type="ECO:0000256" key="3">
    <source>
        <dbReference type="ARBA" id="ARBA00022553"/>
    </source>
</evidence>
<keyword evidence="2" id="KW-0963">Cytoplasm</keyword>
<feature type="compositionally biased region" description="Low complexity" evidence="8">
    <location>
        <begin position="237"/>
        <end position="256"/>
    </location>
</feature>
<evidence type="ECO:0000256" key="2">
    <source>
        <dbReference type="ARBA" id="ARBA00022490"/>
    </source>
</evidence>
<evidence type="ECO:0000256" key="6">
    <source>
        <dbReference type="ARBA" id="ARBA00062407"/>
    </source>
</evidence>
<feature type="compositionally biased region" description="Low complexity" evidence="8">
    <location>
        <begin position="269"/>
        <end position="297"/>
    </location>
</feature>
<dbReference type="OrthoDB" id="434258at2759"/>
<evidence type="ECO:0000256" key="5">
    <source>
        <dbReference type="ARBA" id="ARBA00055199"/>
    </source>
</evidence>
<dbReference type="GO" id="GO:0005737">
    <property type="term" value="C:cytoplasm"/>
    <property type="evidence" value="ECO:0007669"/>
    <property type="project" value="UniProtKB-SubCell"/>
</dbReference>
<feature type="compositionally biased region" description="Polar residues" evidence="8">
    <location>
        <begin position="257"/>
        <end position="268"/>
    </location>
</feature>
<dbReference type="AlphaFoldDB" id="A0A8H2VCN5"/>
<dbReference type="Proteomes" id="UP000644660">
    <property type="component" value="Unassembled WGS sequence"/>
</dbReference>
<keyword evidence="3" id="KW-0597">Phosphoprotein</keyword>
<evidence type="ECO:0000313" key="11">
    <source>
        <dbReference type="Proteomes" id="UP000644660"/>
    </source>
</evidence>
<comment type="function">
    <text evidence="5">Regulates global gene expression after oxidative stress. Interacts and stabilizes mRNAs and may regulate their transition between different cytoplasmic components after oxidative stress.</text>
</comment>
<feature type="compositionally biased region" description="Polar residues" evidence="8">
    <location>
        <begin position="642"/>
        <end position="656"/>
    </location>
</feature>
<dbReference type="SUPFAM" id="SSF54928">
    <property type="entry name" value="RNA-binding domain, RBD"/>
    <property type="match status" value="1"/>
</dbReference>
<sequence>MSNNEDSQYLNSNELDTPILENNGIDVSNENEADEFDQAQLEKLSEKEIDDDDEDDDNDNNSTVKNNNVNSMNENDRLNDDIIPNAIVIKNIPFAIKKEQLLDIIDEMNLPLPYAFNYHFDNGIFRGLAFANFTTAEETLDVISNLNGKEINGRKLKVEYKKMLPQAERERIEREKREKRGQLEEQHRTISNLSLHSLGKMSSVSLNQNNNNMSNGNLANGNNNAATVSHQIFSSLMNGNKTGNTTNNNNNNMNNNHGSANALAQQSTSNSFYSQKSQYQYQSQSQQPQKSSSHQQQIPPFGYVQNNGSSQNVATNNNSNNNGQSNSNSSGERYYAPLPSSSTVPIPPQQLDFNDPDTLEIYSQLLLFRDREKYYNELAYPIGLSANYKRVINVLCSYLNLIEVYDPRFVVIKRKFLDQASLQSHLQQQGQMPIMHPLQPNSTGGSLNRSHSYTSLLQAHASAAAAAASNANDNNSIISHNSSILNTNGTASLLAQTVAAQQAQTLSRGVLNQAQGIASPTPAYPSSFYSNDQAQGSNPSLQSPLLSGSNSQSQQPLPSSTTSSQSAQQQAFLRQPNPLTPSARIPSGYSSNTQLLNSSNPLLRNSNMATNNPSSQTATTQRILSSLHNNSSSPSQLHDQIIPTSSDHPLLQQNTSGSIQSNFSAQSFHDDSANMLLNANNNSNADIIYGTTSGIGLDSGLEHHLSRSLSGLDVSGTINNNNSNNSTSNVKRSMW</sequence>
<dbReference type="InterPro" id="IPR035979">
    <property type="entry name" value="RBD_domain_sf"/>
</dbReference>
<evidence type="ECO:0000256" key="8">
    <source>
        <dbReference type="SAM" id="MobiDB-lite"/>
    </source>
</evidence>
<feature type="region of interest" description="Disordered" evidence="8">
    <location>
        <begin position="168"/>
        <end position="223"/>
    </location>
</feature>
<comment type="subunit">
    <text evidence="6">Interacts with csx1.</text>
</comment>
<feature type="domain" description="RRM" evidence="9">
    <location>
        <begin position="85"/>
        <end position="163"/>
    </location>
</feature>
<protein>
    <submittedName>
        <fullName evidence="10">Similar to Saccharomyces cerevisiae YBL051C PIN4 Protein involved in G2/M phase progression and response to DNA damage, interacts with Rad53p</fullName>
    </submittedName>
</protein>
<dbReference type="GO" id="GO:0071014">
    <property type="term" value="C:post-mRNA release spliceosomal complex"/>
    <property type="evidence" value="ECO:0007669"/>
    <property type="project" value="UniProtKB-ARBA"/>
</dbReference>
<feature type="region of interest" description="Disordered" evidence="8">
    <location>
        <begin position="716"/>
        <end position="735"/>
    </location>
</feature>
<dbReference type="InterPro" id="IPR034186">
    <property type="entry name" value="PIN4-like_RRM"/>
</dbReference>
<feature type="compositionally biased region" description="Low complexity" evidence="8">
    <location>
        <begin position="60"/>
        <end position="73"/>
    </location>
</feature>
<feature type="region of interest" description="Disordered" evidence="8">
    <location>
        <begin position="1"/>
        <end position="77"/>
    </location>
</feature>
<evidence type="ECO:0000313" key="10">
    <source>
        <dbReference type="EMBL" id="CAB4252831.1"/>
    </source>
</evidence>
<dbReference type="GeneID" id="64855972"/>
<evidence type="ECO:0000256" key="1">
    <source>
        <dbReference type="ARBA" id="ARBA00004496"/>
    </source>
</evidence>
<feature type="compositionally biased region" description="Low complexity" evidence="8">
    <location>
        <begin position="595"/>
        <end position="607"/>
    </location>
</feature>
<comment type="caution">
    <text evidence="10">The sequence shown here is derived from an EMBL/GenBank/DDBJ whole genome shotgun (WGS) entry which is preliminary data.</text>
</comment>
<feature type="compositionally biased region" description="Polar residues" evidence="8">
    <location>
        <begin position="189"/>
        <end position="204"/>
    </location>
</feature>
<dbReference type="FunFam" id="3.30.70.330:FF:000183">
    <property type="entry name" value="R3H domain containing protein"/>
    <property type="match status" value="1"/>
</dbReference>
<feature type="compositionally biased region" description="Basic and acidic residues" evidence="8">
    <location>
        <begin position="168"/>
        <end position="188"/>
    </location>
</feature>
<feature type="region of interest" description="Disordered" evidence="8">
    <location>
        <begin position="236"/>
        <end position="348"/>
    </location>
</feature>
<evidence type="ECO:0000256" key="7">
    <source>
        <dbReference type="PROSITE-ProRule" id="PRU00176"/>
    </source>
</evidence>
<keyword evidence="4 7" id="KW-0694">RNA-binding</keyword>
<feature type="compositionally biased region" description="Acidic residues" evidence="8">
    <location>
        <begin position="48"/>
        <end position="59"/>
    </location>
</feature>
<gene>
    <name evidence="10" type="ORF">KABA2_02S05522</name>
</gene>
<proteinExistence type="predicted"/>
<feature type="compositionally biased region" description="Low complexity" evidence="8">
    <location>
        <begin position="309"/>
        <end position="330"/>
    </location>
</feature>
<dbReference type="GO" id="GO:0003723">
    <property type="term" value="F:RNA binding"/>
    <property type="evidence" value="ECO:0007669"/>
    <property type="project" value="UniProtKB-UniRule"/>
</dbReference>
<accession>A0A8H2VCN5</accession>
<feature type="compositionally biased region" description="Polar residues" evidence="8">
    <location>
        <begin position="1"/>
        <end position="15"/>
    </location>
</feature>
<dbReference type="EMBL" id="CAEFZW010000002">
    <property type="protein sequence ID" value="CAB4252831.1"/>
    <property type="molecule type" value="Genomic_DNA"/>
</dbReference>
<comment type="subcellular location">
    <subcellularLocation>
        <location evidence="1">Cytoplasm</location>
    </subcellularLocation>
</comment>
<evidence type="ECO:0000259" key="9">
    <source>
        <dbReference type="PROSITE" id="PS50102"/>
    </source>
</evidence>
<feature type="region of interest" description="Disordered" evidence="8">
    <location>
        <begin position="523"/>
        <end position="656"/>
    </location>
</feature>
<dbReference type="PROSITE" id="PS50102">
    <property type="entry name" value="RRM"/>
    <property type="match status" value="1"/>
</dbReference>
<feature type="compositionally biased region" description="Polar residues" evidence="8">
    <location>
        <begin position="608"/>
        <end position="623"/>
    </location>
</feature>
<dbReference type="CDD" id="cd12253">
    <property type="entry name" value="RRM_PIN4_like"/>
    <property type="match status" value="1"/>
</dbReference>
<dbReference type="InterPro" id="IPR000504">
    <property type="entry name" value="RRM_dom"/>
</dbReference>
<dbReference type="Gene3D" id="3.30.70.330">
    <property type="match status" value="1"/>
</dbReference>
<organism evidence="10 11">
    <name type="scientific">Maudiozyma barnettii</name>
    <dbReference type="NCBI Taxonomy" id="61262"/>
    <lineage>
        <taxon>Eukaryota</taxon>
        <taxon>Fungi</taxon>
        <taxon>Dikarya</taxon>
        <taxon>Ascomycota</taxon>
        <taxon>Saccharomycotina</taxon>
        <taxon>Saccharomycetes</taxon>
        <taxon>Saccharomycetales</taxon>
        <taxon>Saccharomycetaceae</taxon>
        <taxon>Maudiozyma</taxon>
    </lineage>
</organism>
<name>A0A8H2VCN5_9SACH</name>
<feature type="compositionally biased region" description="Low complexity" evidence="8">
    <location>
        <begin position="624"/>
        <end position="638"/>
    </location>
</feature>